<dbReference type="AlphaFoldDB" id="A0A8X6QCP1"/>
<organism evidence="1 2">
    <name type="scientific">Nephila pilipes</name>
    <name type="common">Giant wood spider</name>
    <name type="synonym">Nephila maculata</name>
    <dbReference type="NCBI Taxonomy" id="299642"/>
    <lineage>
        <taxon>Eukaryota</taxon>
        <taxon>Metazoa</taxon>
        <taxon>Ecdysozoa</taxon>
        <taxon>Arthropoda</taxon>
        <taxon>Chelicerata</taxon>
        <taxon>Arachnida</taxon>
        <taxon>Araneae</taxon>
        <taxon>Araneomorphae</taxon>
        <taxon>Entelegynae</taxon>
        <taxon>Araneoidea</taxon>
        <taxon>Nephilidae</taxon>
        <taxon>Nephila</taxon>
    </lineage>
</organism>
<evidence type="ECO:0000313" key="1">
    <source>
        <dbReference type="EMBL" id="GFU11361.1"/>
    </source>
</evidence>
<name>A0A8X6QCP1_NEPPI</name>
<reference evidence="1" key="1">
    <citation type="submission" date="2020-08" db="EMBL/GenBank/DDBJ databases">
        <title>Multicomponent nature underlies the extraordinary mechanical properties of spider dragline silk.</title>
        <authorList>
            <person name="Kono N."/>
            <person name="Nakamura H."/>
            <person name="Mori M."/>
            <person name="Yoshida Y."/>
            <person name="Ohtoshi R."/>
            <person name="Malay A.D."/>
            <person name="Moran D.A.P."/>
            <person name="Tomita M."/>
            <person name="Numata K."/>
            <person name="Arakawa K."/>
        </authorList>
    </citation>
    <scope>NUCLEOTIDE SEQUENCE</scope>
</reference>
<comment type="caution">
    <text evidence="1">The sequence shown here is derived from an EMBL/GenBank/DDBJ whole genome shotgun (WGS) entry which is preliminary data.</text>
</comment>
<evidence type="ECO:0000313" key="2">
    <source>
        <dbReference type="Proteomes" id="UP000887013"/>
    </source>
</evidence>
<dbReference type="EMBL" id="BMAW01125201">
    <property type="protein sequence ID" value="GFU11361.1"/>
    <property type="molecule type" value="Genomic_DNA"/>
</dbReference>
<keyword evidence="2" id="KW-1185">Reference proteome</keyword>
<gene>
    <name evidence="1" type="ORF">NPIL_329271</name>
</gene>
<dbReference type="Proteomes" id="UP000887013">
    <property type="component" value="Unassembled WGS sequence"/>
</dbReference>
<sequence length="137" mass="15251">MQYKNSLLYLVLSINDNGIQPLKESNLKDVVYFLANTFDKKDIEEIDLNQVRDVVNEKPVDTADMVLTTDCVIKNDERHVGGEAMMSVQTVPQNVATDFFVACITWVDENGVTASDISVDSTSRTSVESVVLSEKTE</sequence>
<proteinExistence type="predicted"/>
<protein>
    <submittedName>
        <fullName evidence="1">Uncharacterized protein</fullName>
    </submittedName>
</protein>
<accession>A0A8X6QCP1</accession>